<protein>
    <submittedName>
        <fullName evidence="2">Uncharacterized protein</fullName>
    </submittedName>
</protein>
<feature type="region of interest" description="Disordered" evidence="1">
    <location>
        <begin position="94"/>
        <end position="122"/>
    </location>
</feature>
<organism evidence="2 3">
    <name type="scientific">Protopolystoma xenopodis</name>
    <dbReference type="NCBI Taxonomy" id="117903"/>
    <lineage>
        <taxon>Eukaryota</taxon>
        <taxon>Metazoa</taxon>
        <taxon>Spiralia</taxon>
        <taxon>Lophotrochozoa</taxon>
        <taxon>Platyhelminthes</taxon>
        <taxon>Monogenea</taxon>
        <taxon>Polyopisthocotylea</taxon>
        <taxon>Polystomatidea</taxon>
        <taxon>Polystomatidae</taxon>
        <taxon>Protopolystoma</taxon>
    </lineage>
</organism>
<dbReference type="EMBL" id="CAAALY010019261">
    <property type="protein sequence ID" value="VEL13882.1"/>
    <property type="molecule type" value="Genomic_DNA"/>
</dbReference>
<gene>
    <name evidence="2" type="ORF">PXEA_LOCUS7322</name>
</gene>
<evidence type="ECO:0000256" key="1">
    <source>
        <dbReference type="SAM" id="MobiDB-lite"/>
    </source>
</evidence>
<proteinExistence type="predicted"/>
<feature type="compositionally biased region" description="Polar residues" evidence="1">
    <location>
        <begin position="99"/>
        <end position="108"/>
    </location>
</feature>
<dbReference type="Proteomes" id="UP000784294">
    <property type="component" value="Unassembled WGS sequence"/>
</dbReference>
<sequence length="122" mass="13808">MQGRPRGKAGGDVRMASLAWRLVPSARESENTARNVRFSRFTASLGYAWFRVVATSNILNIGLANSQTFRRYRSRHRQHTVTTYQSDIDDADYDAGETFANSPSQKSDAGQHKYNVRGHRTK</sequence>
<comment type="caution">
    <text evidence="2">The sequence shown here is derived from an EMBL/GenBank/DDBJ whole genome shotgun (WGS) entry which is preliminary data.</text>
</comment>
<name>A0A448WKM4_9PLAT</name>
<evidence type="ECO:0000313" key="2">
    <source>
        <dbReference type="EMBL" id="VEL13882.1"/>
    </source>
</evidence>
<dbReference type="AlphaFoldDB" id="A0A448WKM4"/>
<reference evidence="2" key="1">
    <citation type="submission" date="2018-11" db="EMBL/GenBank/DDBJ databases">
        <authorList>
            <consortium name="Pathogen Informatics"/>
        </authorList>
    </citation>
    <scope>NUCLEOTIDE SEQUENCE</scope>
</reference>
<accession>A0A448WKM4</accession>
<evidence type="ECO:0000313" key="3">
    <source>
        <dbReference type="Proteomes" id="UP000784294"/>
    </source>
</evidence>
<keyword evidence="3" id="KW-1185">Reference proteome</keyword>